<dbReference type="SUPFAM" id="SSF52540">
    <property type="entry name" value="P-loop containing nucleoside triphosphate hydrolases"/>
    <property type="match status" value="1"/>
</dbReference>
<gene>
    <name evidence="2" type="ORF">RR48_02301</name>
</gene>
<dbReference type="Gene3D" id="3.40.50.300">
    <property type="entry name" value="P-loop containing nucleotide triphosphate hydrolases"/>
    <property type="match status" value="1"/>
</dbReference>
<evidence type="ECO:0000313" key="3">
    <source>
        <dbReference type="Proteomes" id="UP000053240"/>
    </source>
</evidence>
<reference evidence="2 3" key="1">
    <citation type="journal article" date="2015" name="Nat. Commun.">
        <title>Outbred genome sequencing and CRISPR/Cas9 gene editing in butterflies.</title>
        <authorList>
            <person name="Li X."/>
            <person name="Fan D."/>
            <person name="Zhang W."/>
            <person name="Liu G."/>
            <person name="Zhang L."/>
            <person name="Zhao L."/>
            <person name="Fang X."/>
            <person name="Chen L."/>
            <person name="Dong Y."/>
            <person name="Chen Y."/>
            <person name="Ding Y."/>
            <person name="Zhao R."/>
            <person name="Feng M."/>
            <person name="Zhu Y."/>
            <person name="Feng Y."/>
            <person name="Jiang X."/>
            <person name="Zhu D."/>
            <person name="Xiang H."/>
            <person name="Feng X."/>
            <person name="Li S."/>
            <person name="Wang J."/>
            <person name="Zhang G."/>
            <person name="Kronforst M.R."/>
            <person name="Wang W."/>
        </authorList>
    </citation>
    <scope>NUCLEOTIDE SEQUENCE [LARGE SCALE GENOMIC DNA]</scope>
    <source>
        <strain evidence="2">Ya'a_city_454_Pm</strain>
        <tissue evidence="2">Whole body</tissue>
    </source>
</reference>
<dbReference type="InParanoid" id="A0A0N0PD18"/>
<evidence type="ECO:0000313" key="2">
    <source>
        <dbReference type="EMBL" id="KPJ14330.1"/>
    </source>
</evidence>
<dbReference type="InterPro" id="IPR027417">
    <property type="entry name" value="P-loop_NTPase"/>
</dbReference>
<evidence type="ECO:0000256" key="1">
    <source>
        <dbReference type="SAM" id="MobiDB-lite"/>
    </source>
</evidence>
<sequence>MTETDATKQPLQIPDRFIPYLEKYRIYKLFKDMVQDLVINLPQDHLKHMKVFLNHRILSGKDADRVIILVSPEVNIDINMMAKDLIKDLGFYVITRRCVMDRYEKSDNYVPGCISPVRMAEVTKSLTMTNQVAQSGWLMFDHPCTLREARCLQQLGVLPTMTLVLTPPPPHAPRTDHPHTARRSFFDQDFEALKFAYKATLKEIYVNPDEDTKCIEMKCVRGIRAAAAGAHAGARSLATVGAPGNYRVLLLGPRGCGRRLHAKALSDRFGLDCIDNGWVLTGFPTSGADFENLDNMPTPPNRIIFLNADWQTCKSRVLSRGVDWCSGQAAPLGSGPRVLVHPDDNEAALDAELDTYFTETLAELRAAAGINAEEVDACKPIGKLYFHDTFIQPDKRRAAAGPAETDIESTARTQTNKHNNKYTQNDLHTVSVRRYRLYKS</sequence>
<name>A0A0N0PD18_PAPMA</name>
<keyword evidence="2" id="KW-0808">Transferase</keyword>
<dbReference type="STRING" id="76193.A0A0N0PD18"/>
<dbReference type="Proteomes" id="UP000053240">
    <property type="component" value="Unassembled WGS sequence"/>
</dbReference>
<protein>
    <submittedName>
        <fullName evidence="2">Adenylate kinase 8</fullName>
    </submittedName>
</protein>
<feature type="region of interest" description="Disordered" evidence="1">
    <location>
        <begin position="397"/>
        <end position="425"/>
    </location>
</feature>
<organism evidence="2 3">
    <name type="scientific">Papilio machaon</name>
    <name type="common">Old World swallowtail butterfly</name>
    <dbReference type="NCBI Taxonomy" id="76193"/>
    <lineage>
        <taxon>Eukaryota</taxon>
        <taxon>Metazoa</taxon>
        <taxon>Ecdysozoa</taxon>
        <taxon>Arthropoda</taxon>
        <taxon>Hexapoda</taxon>
        <taxon>Insecta</taxon>
        <taxon>Pterygota</taxon>
        <taxon>Neoptera</taxon>
        <taxon>Endopterygota</taxon>
        <taxon>Lepidoptera</taxon>
        <taxon>Glossata</taxon>
        <taxon>Ditrysia</taxon>
        <taxon>Papilionoidea</taxon>
        <taxon>Papilionidae</taxon>
        <taxon>Papilioninae</taxon>
        <taxon>Papilio</taxon>
    </lineage>
</organism>
<feature type="compositionally biased region" description="Polar residues" evidence="1">
    <location>
        <begin position="408"/>
        <end position="425"/>
    </location>
</feature>
<dbReference type="GO" id="GO:0016301">
    <property type="term" value="F:kinase activity"/>
    <property type="evidence" value="ECO:0007669"/>
    <property type="project" value="UniProtKB-KW"/>
</dbReference>
<accession>A0A0N0PD18</accession>
<dbReference type="EMBL" id="KQ460497">
    <property type="protein sequence ID" value="KPJ14330.1"/>
    <property type="molecule type" value="Genomic_DNA"/>
</dbReference>
<keyword evidence="3" id="KW-1185">Reference proteome</keyword>
<dbReference type="CDD" id="cd22979">
    <property type="entry name" value="DD_AK8"/>
    <property type="match status" value="1"/>
</dbReference>
<keyword evidence="2" id="KW-0418">Kinase</keyword>
<dbReference type="AlphaFoldDB" id="A0A0N0PD18"/>
<proteinExistence type="predicted"/>